<protein>
    <submittedName>
        <fullName evidence="1">Uncharacterized protein</fullName>
    </submittedName>
</protein>
<gene>
    <name evidence="1" type="ORF">S01H1_41036</name>
</gene>
<name>X0VE60_9ZZZZ</name>
<accession>X0VE60</accession>
<reference evidence="1" key="1">
    <citation type="journal article" date="2014" name="Front. Microbiol.">
        <title>High frequency of phylogenetically diverse reductive dehalogenase-homologous genes in deep subseafloor sedimentary metagenomes.</title>
        <authorList>
            <person name="Kawai M."/>
            <person name="Futagami T."/>
            <person name="Toyoda A."/>
            <person name="Takaki Y."/>
            <person name="Nishi S."/>
            <person name="Hori S."/>
            <person name="Arai W."/>
            <person name="Tsubouchi T."/>
            <person name="Morono Y."/>
            <person name="Uchiyama I."/>
            <person name="Ito T."/>
            <person name="Fujiyama A."/>
            <person name="Inagaki F."/>
            <person name="Takami H."/>
        </authorList>
    </citation>
    <scope>NUCLEOTIDE SEQUENCE</scope>
    <source>
        <strain evidence="1">Expedition CK06-06</strain>
    </source>
</reference>
<proteinExistence type="predicted"/>
<organism evidence="1">
    <name type="scientific">marine sediment metagenome</name>
    <dbReference type="NCBI Taxonomy" id="412755"/>
    <lineage>
        <taxon>unclassified sequences</taxon>
        <taxon>metagenomes</taxon>
        <taxon>ecological metagenomes</taxon>
    </lineage>
</organism>
<dbReference type="AlphaFoldDB" id="X0VE60"/>
<dbReference type="EMBL" id="BARS01026009">
    <property type="protein sequence ID" value="GAG10768.1"/>
    <property type="molecule type" value="Genomic_DNA"/>
</dbReference>
<feature type="non-terminal residue" evidence="1">
    <location>
        <position position="1"/>
    </location>
</feature>
<sequence length="85" mass="9656">LSWIPLEDFYRSVSSPLHSGHHITLKRAGRHWEYVFPEYTTEEKEFFSLVVSKWLAEIGAVSLGTSQGKKCIRLTPFGEALFGNA</sequence>
<comment type="caution">
    <text evidence="1">The sequence shown here is derived from an EMBL/GenBank/DDBJ whole genome shotgun (WGS) entry which is preliminary data.</text>
</comment>
<evidence type="ECO:0000313" key="1">
    <source>
        <dbReference type="EMBL" id="GAG10768.1"/>
    </source>
</evidence>